<comment type="similarity">
    <text evidence="2">Belongs to the monovalent cation:proton antiporter 2 (CPA2) transporter (TC 2.A.37) family.</text>
</comment>
<dbReference type="InterPro" id="IPR038770">
    <property type="entry name" value="Na+/solute_symporter_sf"/>
</dbReference>
<feature type="transmembrane region" description="Helical" evidence="9">
    <location>
        <begin position="177"/>
        <end position="199"/>
    </location>
</feature>
<evidence type="ECO:0000313" key="12">
    <source>
        <dbReference type="EMBL" id="QIW11942.1"/>
    </source>
</evidence>
<dbReference type="InterPro" id="IPR006153">
    <property type="entry name" value="Cation/H_exchanger_TM"/>
</dbReference>
<dbReference type="GO" id="GO:1902600">
    <property type="term" value="P:proton transmembrane transport"/>
    <property type="evidence" value="ECO:0007669"/>
    <property type="project" value="InterPro"/>
</dbReference>
<reference evidence="12 14" key="2">
    <citation type="submission" date="2019-08" db="EMBL/GenBank/DDBJ databases">
        <title>Complete genome sequences of Francisella adeliensis (FSC1325 and FSC1326).</title>
        <authorList>
            <person name="Ohrman C."/>
            <person name="Uneklint I."/>
            <person name="Vallesi A."/>
            <person name="Karlsson L."/>
            <person name="Sjodin A."/>
        </authorList>
    </citation>
    <scope>NUCLEOTIDE SEQUENCE [LARGE SCALE GENOMIC DNA]</scope>
    <source>
        <strain evidence="12 14">FSC1325</strain>
    </source>
</reference>
<dbReference type="Gene3D" id="1.20.1530.20">
    <property type="match status" value="1"/>
</dbReference>
<feature type="transmembrane region" description="Helical" evidence="9">
    <location>
        <begin position="31"/>
        <end position="47"/>
    </location>
</feature>
<dbReference type="KEGG" id="fad:CDH04_04460"/>
<feature type="transmembrane region" description="Helical" evidence="9">
    <location>
        <begin position="148"/>
        <end position="171"/>
    </location>
</feature>
<evidence type="ECO:0000256" key="3">
    <source>
        <dbReference type="ARBA" id="ARBA00022448"/>
    </source>
</evidence>
<dbReference type="EMBL" id="CP043424">
    <property type="protein sequence ID" value="QIW11942.1"/>
    <property type="molecule type" value="Genomic_DNA"/>
</dbReference>
<feature type="transmembrane region" description="Helical" evidence="9">
    <location>
        <begin position="325"/>
        <end position="346"/>
    </location>
</feature>
<evidence type="ECO:0000256" key="1">
    <source>
        <dbReference type="ARBA" id="ARBA00004141"/>
    </source>
</evidence>
<dbReference type="OrthoDB" id="9781411at2"/>
<keyword evidence="4" id="KW-0050">Antiport</keyword>
<feature type="transmembrane region" description="Helical" evidence="9">
    <location>
        <begin position="89"/>
        <end position="110"/>
    </location>
</feature>
<evidence type="ECO:0000256" key="9">
    <source>
        <dbReference type="SAM" id="Phobius"/>
    </source>
</evidence>
<dbReference type="GO" id="GO:0016020">
    <property type="term" value="C:membrane"/>
    <property type="evidence" value="ECO:0007669"/>
    <property type="project" value="UniProtKB-SubCell"/>
</dbReference>
<gene>
    <name evidence="11" type="ORF">CDH04_04460</name>
    <name evidence="12" type="ORF">FZC43_04465</name>
</gene>
<keyword evidence="5 9" id="KW-0812">Transmembrane</keyword>
<organism evidence="11 13">
    <name type="scientific">Francisella adeliensis</name>
    <dbReference type="NCBI Taxonomy" id="2007306"/>
    <lineage>
        <taxon>Bacteria</taxon>
        <taxon>Pseudomonadati</taxon>
        <taxon>Pseudomonadota</taxon>
        <taxon>Gammaproteobacteria</taxon>
        <taxon>Thiotrichales</taxon>
        <taxon>Francisellaceae</taxon>
        <taxon>Francisella</taxon>
    </lineage>
</organism>
<evidence type="ECO:0000259" key="10">
    <source>
        <dbReference type="Pfam" id="PF00999"/>
    </source>
</evidence>
<evidence type="ECO:0000256" key="4">
    <source>
        <dbReference type="ARBA" id="ARBA00022449"/>
    </source>
</evidence>
<evidence type="ECO:0000256" key="2">
    <source>
        <dbReference type="ARBA" id="ARBA00005551"/>
    </source>
</evidence>
<evidence type="ECO:0000256" key="8">
    <source>
        <dbReference type="ARBA" id="ARBA00023136"/>
    </source>
</evidence>
<evidence type="ECO:0000256" key="5">
    <source>
        <dbReference type="ARBA" id="ARBA00022692"/>
    </source>
</evidence>
<comment type="subcellular location">
    <subcellularLocation>
        <location evidence="1">Membrane</location>
        <topology evidence="1">Multi-pass membrane protein</topology>
    </subcellularLocation>
</comment>
<reference evidence="11 13" key="1">
    <citation type="submission" date="2017-06" db="EMBL/GenBank/DDBJ databases">
        <title>Complete genome of Francisella adeliensis.</title>
        <authorList>
            <person name="Vallesi A."/>
            <person name="Sjodin A."/>
        </authorList>
    </citation>
    <scope>NUCLEOTIDE SEQUENCE [LARGE SCALE GENOMIC DNA]</scope>
    <source>
        <strain evidence="11 13">FDC440</strain>
    </source>
</reference>
<dbReference type="Proteomes" id="UP000251120">
    <property type="component" value="Chromosome"/>
</dbReference>
<keyword evidence="8 9" id="KW-0472">Membrane</keyword>
<dbReference type="GO" id="GO:0015297">
    <property type="term" value="F:antiporter activity"/>
    <property type="evidence" value="ECO:0007669"/>
    <property type="project" value="UniProtKB-KW"/>
</dbReference>
<name>A0A2Z4XYK3_9GAMM</name>
<evidence type="ECO:0000313" key="11">
    <source>
        <dbReference type="EMBL" id="AXA33708.1"/>
    </source>
</evidence>
<keyword evidence="14" id="KW-1185">Reference proteome</keyword>
<evidence type="ECO:0000256" key="6">
    <source>
        <dbReference type="ARBA" id="ARBA00022989"/>
    </source>
</evidence>
<dbReference type="AlphaFoldDB" id="A0A2Z4XYK3"/>
<feature type="transmembrane region" description="Helical" evidence="9">
    <location>
        <begin position="116"/>
        <end position="136"/>
    </location>
</feature>
<dbReference type="Pfam" id="PF00999">
    <property type="entry name" value="Na_H_Exchanger"/>
    <property type="match status" value="1"/>
</dbReference>
<evidence type="ECO:0000256" key="7">
    <source>
        <dbReference type="ARBA" id="ARBA00023065"/>
    </source>
</evidence>
<feature type="transmembrane region" description="Helical" evidence="9">
    <location>
        <begin position="358"/>
        <end position="381"/>
    </location>
</feature>
<evidence type="ECO:0000313" key="13">
    <source>
        <dbReference type="Proteomes" id="UP000251120"/>
    </source>
</evidence>
<dbReference type="PANTHER" id="PTHR42751">
    <property type="entry name" value="SODIUM/HYDROGEN EXCHANGER FAMILY/TRKA DOMAIN PROTEIN"/>
    <property type="match status" value="1"/>
</dbReference>
<accession>A0A2Z4XYK3</accession>
<evidence type="ECO:0000313" key="14">
    <source>
        <dbReference type="Proteomes" id="UP000681131"/>
    </source>
</evidence>
<feature type="transmembrane region" description="Helical" evidence="9">
    <location>
        <begin position="267"/>
        <end position="285"/>
    </location>
</feature>
<feature type="transmembrane region" description="Helical" evidence="9">
    <location>
        <begin position="59"/>
        <end position="77"/>
    </location>
</feature>
<protein>
    <submittedName>
        <fullName evidence="12">Cation:proton antiporter</fullName>
    </submittedName>
    <submittedName>
        <fullName evidence="11">Sodium:proton exchanger</fullName>
    </submittedName>
</protein>
<dbReference type="RefSeq" id="WP_112869882.1">
    <property type="nucleotide sequence ID" value="NZ_CP021781.1"/>
</dbReference>
<dbReference type="EMBL" id="CP021781">
    <property type="protein sequence ID" value="AXA33708.1"/>
    <property type="molecule type" value="Genomic_DNA"/>
</dbReference>
<feature type="transmembrane region" description="Helical" evidence="9">
    <location>
        <begin position="291"/>
        <end position="313"/>
    </location>
</feature>
<dbReference type="PANTHER" id="PTHR42751:SF3">
    <property type="entry name" value="SODIUM_GLUTAMATE SYMPORTER"/>
    <property type="match status" value="1"/>
</dbReference>
<feature type="domain" description="Cation/H+ exchanger transmembrane" evidence="10">
    <location>
        <begin position="17"/>
        <end position="375"/>
    </location>
</feature>
<dbReference type="Proteomes" id="UP000681131">
    <property type="component" value="Chromosome"/>
</dbReference>
<sequence length="392" mass="43279">MHSEPLIPIFVFLMLGILIFTMIIKKLKQPYVIAYLFTGILLGPYGLDLIKDTHNLERLGEIGVILLLFFAGMEISPRKFAENWKVPTLGTMAQILVTSLIVSLVGLYFQWSMAKIVLFGSVMSLSSTAVVLKLLHDGGTMKTRLGQNVLGVLLVQDLAVVPMLIIIGLLGGETPHLSQILTQIAGGILVVGIAAIMAIKKNIKFKFIAMLGQDEEMRVFAALIICFGMAAITGSLNLSSALGAFVGGMIVATVEETEWVGHSLSTVKTIFMALFFISIGMLINLHLVWQYLFGFVVFLVLIFVINTTVNTIIFKMLKQRLDESLIGGAMLSQIGEFSFVLITMGYSLRIVNDNTYELSITLISLSLLFSPLWISLVNLYIRKYLKQDKKES</sequence>
<feature type="transmembrane region" description="Helical" evidence="9">
    <location>
        <begin position="6"/>
        <end position="24"/>
    </location>
</feature>
<feature type="transmembrane region" description="Helical" evidence="9">
    <location>
        <begin position="219"/>
        <end position="236"/>
    </location>
</feature>
<keyword evidence="7" id="KW-0406">Ion transport</keyword>
<proteinExistence type="inferred from homology"/>
<keyword evidence="6 9" id="KW-1133">Transmembrane helix</keyword>
<keyword evidence="3" id="KW-0813">Transport</keyword>